<protein>
    <recommendedName>
        <fullName evidence="3">Endolytic peptidoglycan transglycosylase RlpA</fullName>
        <ecNumber evidence="3">4.2.2.-</ecNumber>
    </recommendedName>
</protein>
<name>A0ABR5T9G1_9BURK</name>
<sequence length="209" mass="22064">MRFRLPRQLGTLVVFFALTGCAVPPNAPSAEQAKSAASKDALRTAAAGAANNKDTAGAPLNFDTALASMPAAGSQDASRQSLADAKPIDAADVSDFRQTGRASWYGKGFHGRRTANGERFNMNELTAAHRTLPLASYVRVTNQTNGKSVVVKINDRGPFSRGRILDLSYAAAKVIGLVHAGTARVKIQGLSPEQARVARDEMLASNAAR</sequence>
<dbReference type="PROSITE" id="PS51257">
    <property type="entry name" value="PROKAR_LIPOPROTEIN"/>
    <property type="match status" value="1"/>
</dbReference>
<dbReference type="SUPFAM" id="SSF50685">
    <property type="entry name" value="Barwin-like endoglucanases"/>
    <property type="match status" value="1"/>
</dbReference>
<dbReference type="InterPro" id="IPR036908">
    <property type="entry name" value="RlpA-like_sf"/>
</dbReference>
<evidence type="ECO:0000256" key="1">
    <source>
        <dbReference type="ARBA" id="ARBA00023239"/>
    </source>
</evidence>
<gene>
    <name evidence="3" type="primary">rlpA</name>
    <name evidence="7" type="ORF">WS72_01235</name>
</gene>
<dbReference type="RefSeq" id="WP_060822286.1">
    <property type="nucleotide sequence ID" value="NZ_LNJQ01000001.1"/>
</dbReference>
<keyword evidence="1 3" id="KW-0456">Lyase</keyword>
<dbReference type="Pfam" id="PF03330">
    <property type="entry name" value="DPBB_1"/>
    <property type="match status" value="1"/>
</dbReference>
<feature type="signal peptide" evidence="5">
    <location>
        <begin position="1"/>
        <end position="22"/>
    </location>
</feature>
<evidence type="ECO:0000256" key="4">
    <source>
        <dbReference type="RuleBase" id="RU003495"/>
    </source>
</evidence>
<comment type="caution">
    <text evidence="7">The sequence shown here is derived from an EMBL/GenBank/DDBJ whole genome shotgun (WGS) entry which is preliminary data.</text>
</comment>
<feature type="chain" id="PRO_5047444588" description="Endolytic peptidoglycan transglycosylase RlpA" evidence="5">
    <location>
        <begin position="23"/>
        <end position="209"/>
    </location>
</feature>
<evidence type="ECO:0000313" key="8">
    <source>
        <dbReference type="Proteomes" id="UP000070255"/>
    </source>
</evidence>
<dbReference type="HAMAP" id="MF_02071">
    <property type="entry name" value="RlpA"/>
    <property type="match status" value="1"/>
</dbReference>
<evidence type="ECO:0000256" key="3">
    <source>
        <dbReference type="HAMAP-Rule" id="MF_02071"/>
    </source>
</evidence>
<dbReference type="InterPro" id="IPR012997">
    <property type="entry name" value="RplA"/>
</dbReference>
<dbReference type="EMBL" id="LNJQ01000001">
    <property type="protein sequence ID" value="KWZ41641.1"/>
    <property type="molecule type" value="Genomic_DNA"/>
</dbReference>
<dbReference type="CDD" id="cd22268">
    <property type="entry name" value="DPBB_RlpA-like"/>
    <property type="match status" value="1"/>
</dbReference>
<keyword evidence="3" id="KW-1003">Cell membrane</keyword>
<keyword evidence="3" id="KW-0564">Palmitate</keyword>
<comment type="function">
    <text evidence="3">Lytic transglycosylase with a strong preference for naked glycan strands that lack stem peptides.</text>
</comment>
<reference evidence="7 8" key="1">
    <citation type="submission" date="2015-11" db="EMBL/GenBank/DDBJ databases">
        <authorList>
            <person name="Sahl J."/>
            <person name="Wagner D."/>
            <person name="Keim P."/>
        </authorList>
    </citation>
    <scope>NUCLEOTIDE SEQUENCE [LARGE SCALE GENOMIC DNA]</scope>
    <source>
        <strain evidence="7 8">BDU18</strain>
    </source>
</reference>
<feature type="domain" description="RlpA-like protein double-psi beta-barrel" evidence="6">
    <location>
        <begin position="98"/>
        <end position="187"/>
    </location>
</feature>
<dbReference type="Gene3D" id="2.40.40.10">
    <property type="entry name" value="RlpA-like domain"/>
    <property type="match status" value="1"/>
</dbReference>
<keyword evidence="3" id="KW-0472">Membrane</keyword>
<comment type="similarity">
    <text evidence="3 4">Belongs to the RlpA family.</text>
</comment>
<dbReference type="PANTHER" id="PTHR34183:SF1">
    <property type="entry name" value="ENDOLYTIC PEPTIDOGLYCAN TRANSGLYCOSYLASE RLPA"/>
    <property type="match status" value="1"/>
</dbReference>
<evidence type="ECO:0000313" key="7">
    <source>
        <dbReference type="EMBL" id="KWZ41641.1"/>
    </source>
</evidence>
<dbReference type="NCBIfam" id="TIGR00413">
    <property type="entry name" value="rlpA"/>
    <property type="match status" value="1"/>
</dbReference>
<evidence type="ECO:0000256" key="5">
    <source>
        <dbReference type="SAM" id="SignalP"/>
    </source>
</evidence>
<comment type="subcellular location">
    <subcellularLocation>
        <location evidence="3">Cell membrane</location>
        <topology evidence="3">Lipid-anchor</topology>
    </subcellularLocation>
</comment>
<dbReference type="InterPro" id="IPR034718">
    <property type="entry name" value="RlpA"/>
</dbReference>
<dbReference type="PANTHER" id="PTHR34183">
    <property type="entry name" value="ENDOLYTIC PEPTIDOGLYCAN TRANSGLYCOSYLASE RLPA"/>
    <property type="match status" value="1"/>
</dbReference>
<keyword evidence="3" id="KW-0449">Lipoprotein</keyword>
<dbReference type="Proteomes" id="UP000070255">
    <property type="component" value="Unassembled WGS sequence"/>
</dbReference>
<dbReference type="InterPro" id="IPR009009">
    <property type="entry name" value="RlpA-like_DPBB"/>
</dbReference>
<proteinExistence type="inferred from homology"/>
<organism evidence="7 8">
    <name type="scientific">Burkholderia savannae</name>
    <dbReference type="NCBI Taxonomy" id="1637837"/>
    <lineage>
        <taxon>Bacteria</taxon>
        <taxon>Pseudomonadati</taxon>
        <taxon>Pseudomonadota</taxon>
        <taxon>Betaproteobacteria</taxon>
        <taxon>Burkholderiales</taxon>
        <taxon>Burkholderiaceae</taxon>
        <taxon>Burkholderia</taxon>
        <taxon>pseudomallei group</taxon>
    </lineage>
</organism>
<keyword evidence="5" id="KW-0732">Signal</keyword>
<evidence type="ECO:0000259" key="6">
    <source>
        <dbReference type="Pfam" id="PF03330"/>
    </source>
</evidence>
<keyword evidence="8" id="KW-1185">Reference proteome</keyword>
<keyword evidence="2 3" id="KW-0961">Cell wall biogenesis/degradation</keyword>
<evidence type="ECO:0000256" key="2">
    <source>
        <dbReference type="ARBA" id="ARBA00023316"/>
    </source>
</evidence>
<accession>A0ABR5T9G1</accession>
<dbReference type="EC" id="4.2.2.-" evidence="3"/>